<keyword evidence="1" id="KW-0472">Membrane</keyword>
<keyword evidence="1" id="KW-0812">Transmembrane</keyword>
<gene>
    <name evidence="2" type="ORF">JM93_00928</name>
</gene>
<evidence type="ECO:0000313" key="3">
    <source>
        <dbReference type="Proteomes" id="UP000320593"/>
    </source>
</evidence>
<accession>A0A562TIE1</accession>
<keyword evidence="1" id="KW-1133">Transmembrane helix</keyword>
<comment type="caution">
    <text evidence="2">The sequence shown here is derived from an EMBL/GenBank/DDBJ whole genome shotgun (WGS) entry which is preliminary data.</text>
</comment>
<dbReference type="AlphaFoldDB" id="A0A562TIE1"/>
<dbReference type="EMBL" id="VLLF01000001">
    <property type="protein sequence ID" value="TWI93372.1"/>
    <property type="molecule type" value="Genomic_DNA"/>
</dbReference>
<feature type="transmembrane region" description="Helical" evidence="1">
    <location>
        <begin position="42"/>
        <end position="60"/>
    </location>
</feature>
<protein>
    <submittedName>
        <fullName evidence="2">SPFH domain / Band 7 family protein</fullName>
    </submittedName>
</protein>
<proteinExistence type="predicted"/>
<dbReference type="Proteomes" id="UP000320593">
    <property type="component" value="Unassembled WGS sequence"/>
</dbReference>
<evidence type="ECO:0000313" key="2">
    <source>
        <dbReference type="EMBL" id="TWI93372.1"/>
    </source>
</evidence>
<name>A0A562TIE1_9HYPH</name>
<evidence type="ECO:0000256" key="1">
    <source>
        <dbReference type="SAM" id="Phobius"/>
    </source>
</evidence>
<keyword evidence="3" id="KW-1185">Reference proteome</keyword>
<sequence length="602" mass="64985">MLGVLIGVLALGAGIVLMLKKAGPSTPPSGRLAFLFGRGGGILLVGIGLFMLASTSFVFVDADRVGHLKRIYAFKELPPGRIIAMDGEKGPQAEILGPGFHFIPLVRVLYDFEEYEVVTIPEGYYGQLTTLDGNAMPSGMFMAPAIPDDEVGDMLKAEVFLTNGGIRGPQETVLKPGQYRLNRYLFDLRLDEQTNATVIPAGHVGVVKSNVTQPGISCVEEEVSASEVSREALTVPLVPRGCVGIWKDPLFPGAYYLNRQAYEVTLVDTRVQTWEYKGGYTKRIIDLSVDQQGNIQQNERSVNEPVPEDAADRAVFVKVEGWDIPLELRALVQVDPENAPVVVGSVGGLVEIENRILTPAIRSIVRNVAGASIRVPDKADDGTLVEPASFTVRPTRVLDLIENRDALEQTIEQQIKVEGNKAGVDIREIRLGEPAIPPELLVSRLRVQLADQLSTAYERETDAQQKRIETEQARSTADEQPRLVEAQIAVQVANQREQERAALGRAERQYLEELARGQRAQVDVLGQDRVALLQALEKLLTSLERKPELVGLVGKLVPNTVVGGDGAGLAGAAALLGASIGGQTAPQSIGAQPGGAIRSTGQ</sequence>
<organism evidence="2 3">
    <name type="scientific">Roseibium hamelinense</name>
    <dbReference type="NCBI Taxonomy" id="150831"/>
    <lineage>
        <taxon>Bacteria</taxon>
        <taxon>Pseudomonadati</taxon>
        <taxon>Pseudomonadota</taxon>
        <taxon>Alphaproteobacteria</taxon>
        <taxon>Hyphomicrobiales</taxon>
        <taxon>Stappiaceae</taxon>
        <taxon>Roseibium</taxon>
    </lineage>
</organism>
<dbReference type="OrthoDB" id="501008at2"/>
<reference evidence="2 3" key="1">
    <citation type="submission" date="2019-07" db="EMBL/GenBank/DDBJ databases">
        <title>Genomic Encyclopedia of Archaeal and Bacterial Type Strains, Phase II (KMG-II): from individual species to whole genera.</title>
        <authorList>
            <person name="Goeker M."/>
        </authorList>
    </citation>
    <scope>NUCLEOTIDE SEQUENCE [LARGE SCALE GENOMIC DNA]</scope>
    <source>
        <strain evidence="2 3">ATCC BAA-252</strain>
    </source>
</reference>
<dbReference type="RefSeq" id="WP_145340834.1">
    <property type="nucleotide sequence ID" value="NZ_SMLY01000059.1"/>
</dbReference>